<dbReference type="SUPFAM" id="SSF52833">
    <property type="entry name" value="Thioredoxin-like"/>
    <property type="match status" value="1"/>
</dbReference>
<dbReference type="SUPFAM" id="SSF47616">
    <property type="entry name" value="GST C-terminal domain-like"/>
    <property type="match status" value="1"/>
</dbReference>
<reference evidence="5" key="1">
    <citation type="journal article" date="2019" name="Int. J. Syst. Evol. Microbiol.">
        <title>The Global Catalogue of Microorganisms (GCM) 10K type strain sequencing project: providing services to taxonomists for standard genome sequencing and annotation.</title>
        <authorList>
            <consortium name="The Broad Institute Genomics Platform"/>
            <consortium name="The Broad Institute Genome Sequencing Center for Infectious Disease"/>
            <person name="Wu L."/>
            <person name="Ma J."/>
        </authorList>
    </citation>
    <scope>NUCLEOTIDE SEQUENCE [LARGE SCALE GENOMIC DNA]</scope>
    <source>
        <strain evidence="5">JCM 18720</strain>
    </source>
</reference>
<organism evidence="4 5">
    <name type="scientific">Ferrimonas gelatinilytica</name>
    <dbReference type="NCBI Taxonomy" id="1255257"/>
    <lineage>
        <taxon>Bacteria</taxon>
        <taxon>Pseudomonadati</taxon>
        <taxon>Pseudomonadota</taxon>
        <taxon>Gammaproteobacteria</taxon>
        <taxon>Alteromonadales</taxon>
        <taxon>Ferrimonadaceae</taxon>
        <taxon>Ferrimonas</taxon>
    </lineage>
</organism>
<dbReference type="PANTHER" id="PTHR42673:SF21">
    <property type="entry name" value="GLUTATHIONE S-TRANSFERASE YFCF"/>
    <property type="match status" value="1"/>
</dbReference>
<gene>
    <name evidence="4" type="primary">maiA_2</name>
    <name evidence="4" type="ORF">GCM10025772_01150</name>
</gene>
<dbReference type="EMBL" id="BAABLF010000001">
    <property type="protein sequence ID" value="GAA5186172.1"/>
    <property type="molecule type" value="Genomic_DNA"/>
</dbReference>
<dbReference type="SFLD" id="SFLDS00019">
    <property type="entry name" value="Glutathione_Transferase_(cytos"/>
    <property type="match status" value="1"/>
</dbReference>
<comment type="caution">
    <text evidence="4">The sequence shown here is derived from an EMBL/GenBank/DDBJ whole genome shotgun (WGS) entry which is preliminary data.</text>
</comment>
<evidence type="ECO:0000256" key="1">
    <source>
        <dbReference type="ARBA" id="ARBA00010007"/>
    </source>
</evidence>
<dbReference type="InterPro" id="IPR036249">
    <property type="entry name" value="Thioredoxin-like_sf"/>
</dbReference>
<dbReference type="Proteomes" id="UP001501600">
    <property type="component" value="Unassembled WGS sequence"/>
</dbReference>
<dbReference type="GO" id="GO:0016853">
    <property type="term" value="F:isomerase activity"/>
    <property type="evidence" value="ECO:0007669"/>
    <property type="project" value="UniProtKB-KW"/>
</dbReference>
<name>A0ABP9RS88_9GAMM</name>
<evidence type="ECO:0000259" key="2">
    <source>
        <dbReference type="PROSITE" id="PS50404"/>
    </source>
</evidence>
<dbReference type="CDD" id="cd03191">
    <property type="entry name" value="GST_C_Zeta"/>
    <property type="match status" value="1"/>
</dbReference>
<dbReference type="Gene3D" id="1.20.1050.10">
    <property type="match status" value="1"/>
</dbReference>
<proteinExistence type="inferred from homology"/>
<protein>
    <submittedName>
        <fullName evidence="4">Maleylacetoacetate isomerase</fullName>
    </submittedName>
</protein>
<dbReference type="InterPro" id="IPR036282">
    <property type="entry name" value="Glutathione-S-Trfase_C_sf"/>
</dbReference>
<feature type="domain" description="GST N-terminal" evidence="2">
    <location>
        <begin position="1"/>
        <end position="81"/>
    </location>
</feature>
<dbReference type="SFLD" id="SFLDG00358">
    <property type="entry name" value="Main_(cytGST)"/>
    <property type="match status" value="1"/>
</dbReference>
<dbReference type="InterPro" id="IPR004045">
    <property type="entry name" value="Glutathione_S-Trfase_N"/>
</dbReference>
<feature type="domain" description="GST C-terminal" evidence="3">
    <location>
        <begin position="86"/>
        <end position="209"/>
    </location>
</feature>
<dbReference type="InterPro" id="IPR034330">
    <property type="entry name" value="GST_Zeta_C"/>
</dbReference>
<dbReference type="InterPro" id="IPR040079">
    <property type="entry name" value="Glutathione_S-Trfase"/>
</dbReference>
<dbReference type="PANTHER" id="PTHR42673">
    <property type="entry name" value="MALEYLACETOACETATE ISOMERASE"/>
    <property type="match status" value="1"/>
</dbReference>
<evidence type="ECO:0000313" key="5">
    <source>
        <dbReference type="Proteomes" id="UP001501600"/>
    </source>
</evidence>
<accession>A0ABP9RS88</accession>
<dbReference type="CDD" id="cd03042">
    <property type="entry name" value="GST_N_Zeta"/>
    <property type="match status" value="1"/>
</dbReference>
<dbReference type="InterPro" id="IPR010987">
    <property type="entry name" value="Glutathione-S-Trfase_C-like"/>
</dbReference>
<dbReference type="PROSITE" id="PS50405">
    <property type="entry name" value="GST_CTER"/>
    <property type="match status" value="1"/>
</dbReference>
<dbReference type="Pfam" id="PF13417">
    <property type="entry name" value="GST_N_3"/>
    <property type="match status" value="1"/>
</dbReference>
<evidence type="ECO:0000259" key="3">
    <source>
        <dbReference type="PROSITE" id="PS50405"/>
    </source>
</evidence>
<dbReference type="InterPro" id="IPR034333">
    <property type="entry name" value="GST_Zeta_N"/>
</dbReference>
<keyword evidence="5" id="KW-1185">Reference proteome</keyword>
<sequence length="209" mass="23258">MKLYGYFRSSAAYRVRLALNLKGIAYESVPVNLLAGEQRLSDYAAINPQRLVPALELDGGQVLTQSGAILEYLEQSHPEPALLPSDPLEAAQVRAWCQLIGCDIHPICNLRVLNYLKAELGVDDAGKEAWIRHWIEEGFGVLEQGLSTSPSYRPERLSWLQVYLIPQVFNALRFGVDMNAFPTLQASYEACNRLPEFIAAQPGNQPDSV</sequence>
<dbReference type="Gene3D" id="3.40.30.10">
    <property type="entry name" value="Glutaredoxin"/>
    <property type="match status" value="1"/>
</dbReference>
<evidence type="ECO:0000313" key="4">
    <source>
        <dbReference type="EMBL" id="GAA5186172.1"/>
    </source>
</evidence>
<keyword evidence="4" id="KW-0413">Isomerase</keyword>
<dbReference type="RefSeq" id="WP_345315085.1">
    <property type="nucleotide sequence ID" value="NZ_BAABLF010000001.1"/>
</dbReference>
<dbReference type="InterPro" id="IPR005955">
    <property type="entry name" value="GST_Zeta"/>
</dbReference>
<dbReference type="PROSITE" id="PS50404">
    <property type="entry name" value="GST_NTER"/>
    <property type="match status" value="1"/>
</dbReference>
<dbReference type="NCBIfam" id="TIGR01262">
    <property type="entry name" value="maiA"/>
    <property type="match status" value="1"/>
</dbReference>
<comment type="similarity">
    <text evidence="1">Belongs to the GST superfamily. Zeta family.</text>
</comment>